<evidence type="ECO:0000313" key="8">
    <source>
        <dbReference type="EMBL" id="APG27322.1"/>
    </source>
</evidence>
<evidence type="ECO:0000256" key="1">
    <source>
        <dbReference type="ARBA" id="ARBA00010577"/>
    </source>
</evidence>
<evidence type="ECO:0000256" key="4">
    <source>
        <dbReference type="ARBA" id="ARBA00024746"/>
    </source>
</evidence>
<evidence type="ECO:0000313" key="9">
    <source>
        <dbReference type="Proteomes" id="UP000182517"/>
    </source>
</evidence>
<dbReference type="InterPro" id="IPR005648">
    <property type="entry name" value="FlgD"/>
</dbReference>
<dbReference type="InterPro" id="IPR025963">
    <property type="entry name" value="FLgD_Tudor"/>
</dbReference>
<name>A0A1L3GN18_9BACT</name>
<keyword evidence="9" id="KW-1185">Reference proteome</keyword>
<dbReference type="GO" id="GO:0044781">
    <property type="term" value="P:bacterial-type flagellum organization"/>
    <property type="evidence" value="ECO:0007669"/>
    <property type="project" value="UniProtKB-UniRule"/>
</dbReference>
<dbReference type="OrthoDB" id="9785233at2"/>
<dbReference type="EMBL" id="CP015519">
    <property type="protein sequence ID" value="APG27322.1"/>
    <property type="molecule type" value="Genomic_DNA"/>
</dbReference>
<dbReference type="Proteomes" id="UP000182517">
    <property type="component" value="Chromosome"/>
</dbReference>
<sequence length="220" mass="23249">MSTIADISGSSSSGQLSAITGSSSLGKEDFLTLLVAQLQNQDPLNPSDPTEFTAQLAQYSSLEQLMSVNENIENLASTSQNQQQLSALGLIGREVVVEQGEFQLGDSDVTLGYQLDAQADRVELHVQDSRGKSLAVIKPAEMTAGSHFVSWDGTDSNGLPIAKGDYTLSVLALDADEEGISNQPLIKGQVTGVDLDGSQSTLVTNAGSYSLNKVKSIREL</sequence>
<comment type="function">
    <text evidence="4 5">Required for flagellar hook formation. May act as a scaffolding protein.</text>
</comment>
<comment type="similarity">
    <text evidence="1 5">Belongs to the FlgD family.</text>
</comment>
<dbReference type="AlphaFoldDB" id="A0A1L3GN18"/>
<dbReference type="Gene3D" id="2.60.40.4070">
    <property type="match status" value="1"/>
</dbReference>
<feature type="domain" description="FlgD/Vpr Ig-like" evidence="6">
    <location>
        <begin position="105"/>
        <end position="174"/>
    </location>
</feature>
<evidence type="ECO:0000259" key="7">
    <source>
        <dbReference type="Pfam" id="PF13861"/>
    </source>
</evidence>
<gene>
    <name evidence="8" type="ORF">A7E78_05370</name>
</gene>
<feature type="domain" description="FlgD Tudor-like" evidence="7">
    <location>
        <begin position="82"/>
        <end position="215"/>
    </location>
</feature>
<dbReference type="Pfam" id="PF13861">
    <property type="entry name" value="FLgD_tudor"/>
    <property type="match status" value="1"/>
</dbReference>
<evidence type="ECO:0000256" key="2">
    <source>
        <dbReference type="ARBA" id="ARBA00016013"/>
    </source>
</evidence>
<protein>
    <recommendedName>
        <fullName evidence="2 5">Basal-body rod modification protein FlgD</fullName>
    </recommendedName>
</protein>
<evidence type="ECO:0000256" key="3">
    <source>
        <dbReference type="ARBA" id="ARBA00022795"/>
    </source>
</evidence>
<keyword evidence="3 5" id="KW-1005">Bacterial flagellum biogenesis</keyword>
<dbReference type="Pfam" id="PF13860">
    <property type="entry name" value="FlgD_ig"/>
    <property type="match status" value="1"/>
</dbReference>
<dbReference type="Gene3D" id="2.30.30.910">
    <property type="match status" value="1"/>
</dbReference>
<accession>A0A1L3GN18</accession>
<evidence type="ECO:0000259" key="6">
    <source>
        <dbReference type="Pfam" id="PF13860"/>
    </source>
</evidence>
<evidence type="ECO:0000256" key="5">
    <source>
        <dbReference type="RuleBase" id="RU362076"/>
    </source>
</evidence>
<dbReference type="Pfam" id="PF03963">
    <property type="entry name" value="FlgD"/>
    <property type="match status" value="1"/>
</dbReference>
<dbReference type="STRING" id="1842532.A7E78_05370"/>
<dbReference type="RefSeq" id="WP_072283287.1">
    <property type="nucleotide sequence ID" value="NZ_CP015519.1"/>
</dbReference>
<reference evidence="8 9" key="1">
    <citation type="journal article" date="2017" name="Genome Announc.">
        <title>Complete Genome Sequences of Two Acetylene-Fermenting Pelobacter acetylenicus Strains.</title>
        <authorList>
            <person name="Sutton J.M."/>
            <person name="Baesman S.M."/>
            <person name="Fierst J.L."/>
            <person name="Poret-Peterson A.T."/>
            <person name="Oremland R.S."/>
            <person name="Dunlap D.S."/>
            <person name="Akob D.M."/>
        </authorList>
    </citation>
    <scope>NUCLEOTIDE SEQUENCE [LARGE SCALE GENOMIC DNA]</scope>
    <source>
        <strain evidence="8 9">SFB93</strain>
    </source>
</reference>
<proteinExistence type="inferred from homology"/>
<organism evidence="8 9">
    <name type="scientific">Syntrophotalea acetylenivorans</name>
    <dbReference type="NCBI Taxonomy" id="1842532"/>
    <lineage>
        <taxon>Bacteria</taxon>
        <taxon>Pseudomonadati</taxon>
        <taxon>Thermodesulfobacteriota</taxon>
        <taxon>Desulfuromonadia</taxon>
        <taxon>Desulfuromonadales</taxon>
        <taxon>Syntrophotaleaceae</taxon>
        <taxon>Syntrophotalea</taxon>
    </lineage>
</organism>
<dbReference type="InterPro" id="IPR025965">
    <property type="entry name" value="FlgD/Vpr_Ig-like"/>
</dbReference>
<dbReference type="KEGG" id="pef:A7E78_05370"/>